<dbReference type="EMBL" id="CP002098">
    <property type="protein sequence ID" value="ADM27551.1"/>
    <property type="molecule type" value="Genomic_DNA"/>
</dbReference>
<evidence type="ECO:0000313" key="1">
    <source>
        <dbReference type="EMBL" id="ADM27551.1"/>
    </source>
</evidence>
<name>E0ST74_IGNAA</name>
<evidence type="ECO:0000313" key="2">
    <source>
        <dbReference type="Proteomes" id="UP000001304"/>
    </source>
</evidence>
<proteinExistence type="predicted"/>
<dbReference type="InterPro" id="IPR029052">
    <property type="entry name" value="Metallo-depent_PP-like"/>
</dbReference>
<organism evidence="1 2">
    <name type="scientific">Ignisphaera aggregans (strain DSM 17230 / JCM 13409 / AQ1.S1)</name>
    <dbReference type="NCBI Taxonomy" id="583356"/>
    <lineage>
        <taxon>Archaea</taxon>
        <taxon>Thermoproteota</taxon>
        <taxon>Thermoprotei</taxon>
        <taxon>Desulfurococcales</taxon>
        <taxon>Desulfurococcaceae</taxon>
        <taxon>Ignisphaera</taxon>
    </lineage>
</organism>
<dbReference type="KEGG" id="iag:Igag_0721"/>
<dbReference type="BioCyc" id="IAGG583356:GHAH-717-MONOMER"/>
<keyword evidence="2" id="KW-1185">Reference proteome</keyword>
<sequence>MRILAFSDVRRWEGYEEILDMVKPDVVCLAGDLTSDGGAAFWSKALTQIPAYRQEVIEKLRELGVEFVWEEHVPYPSIMISPLDPRRLMVMKEILSIEEKYRKSREFHEIVKRIHVEKFYHFLEYAGRRSRVLVVRGDHDYDFEGDYDVNRINGIPGCSEISGRFVEIGGMRFLGLGFEETHYRQKLREIVAMYRGRVDVVVAHSELSRIPIIAELKPKLIIGGHFLSGKYLVNNIPAAFTAGIKYAVIDIDQDAPPKITLYDYRGNIVKPEAEQRFRRRLYERYEWLKPYPEDI</sequence>
<dbReference type="HOGENOM" id="CLU_942014_0_0_2"/>
<dbReference type="SUPFAM" id="SSF56300">
    <property type="entry name" value="Metallo-dependent phosphatases"/>
    <property type="match status" value="1"/>
</dbReference>
<gene>
    <name evidence="1" type="ordered locus">Igag_0721</name>
</gene>
<accession>E0ST74</accession>
<protein>
    <submittedName>
        <fullName evidence="1">Metallophosphoesterase</fullName>
    </submittedName>
</protein>
<dbReference type="Proteomes" id="UP000001304">
    <property type="component" value="Chromosome"/>
</dbReference>
<dbReference type="AlphaFoldDB" id="E0ST74"/>
<reference evidence="1 2" key="1">
    <citation type="journal article" date="2010" name="Stand. Genomic Sci.">
        <title>Complete genome sequence of Ignisphaera aggregans type strain (AQ1.S1).</title>
        <authorList>
            <person name="Goker M."/>
            <person name="Held B."/>
            <person name="Lapidus A."/>
            <person name="Nolan M."/>
            <person name="Spring S."/>
            <person name="Yasawong M."/>
            <person name="Lucas S."/>
            <person name="Glavina Del Rio T."/>
            <person name="Tice H."/>
            <person name="Cheng J.F."/>
            <person name="Goodwin L."/>
            <person name="Tapia R."/>
            <person name="Pitluck S."/>
            <person name="Liolios K."/>
            <person name="Ivanova N."/>
            <person name="Mavromatis K."/>
            <person name="Mikhailova N."/>
            <person name="Pati A."/>
            <person name="Chen A."/>
            <person name="Palaniappan K."/>
            <person name="Brambilla E."/>
            <person name="Land M."/>
            <person name="Hauser L."/>
            <person name="Chang Y.J."/>
            <person name="Jeffries C.D."/>
            <person name="Brettin T."/>
            <person name="Detter J.C."/>
            <person name="Han C."/>
            <person name="Rohde M."/>
            <person name="Sikorski J."/>
            <person name="Woyke T."/>
            <person name="Bristow J."/>
            <person name="Eisen J.A."/>
            <person name="Markowitz V."/>
            <person name="Hugenholtz P."/>
            <person name="Kyrpides N.C."/>
            <person name="Klenk H.P."/>
        </authorList>
    </citation>
    <scope>NUCLEOTIDE SEQUENCE [LARGE SCALE GENOMIC DNA]</scope>
    <source>
        <strain evidence="2">DSM 17230 / JCM 13409 / AQ1.S1</strain>
    </source>
</reference>